<keyword evidence="4" id="KW-1185">Reference proteome</keyword>
<name>A0A401U3G0_CHIPU</name>
<keyword evidence="2" id="KW-0732">Signal</keyword>
<evidence type="ECO:0000256" key="2">
    <source>
        <dbReference type="SAM" id="SignalP"/>
    </source>
</evidence>
<gene>
    <name evidence="3" type="ORF">chiPu_0033424</name>
</gene>
<dbReference type="Proteomes" id="UP000287033">
    <property type="component" value="Unassembled WGS sequence"/>
</dbReference>
<accession>A0A401U3G0</accession>
<sequence length="93" mass="9390">MVSEKASALLAAAAAAAVGAGGGGGGWDDVRDGSRLAGTETRTYLLAMRPISAECCARSSLPPPRLSRQRGNSPRPAPRKVRGEPAPLPLPGG</sequence>
<evidence type="ECO:0000313" key="4">
    <source>
        <dbReference type="Proteomes" id="UP000287033"/>
    </source>
</evidence>
<evidence type="ECO:0000256" key="1">
    <source>
        <dbReference type="SAM" id="MobiDB-lite"/>
    </source>
</evidence>
<comment type="caution">
    <text evidence="3">The sequence shown here is derived from an EMBL/GenBank/DDBJ whole genome shotgun (WGS) entry which is preliminary data.</text>
</comment>
<feature type="region of interest" description="Disordered" evidence="1">
    <location>
        <begin position="57"/>
        <end position="93"/>
    </location>
</feature>
<dbReference type="EMBL" id="BEZZ01262266">
    <property type="protein sequence ID" value="GCC49432.1"/>
    <property type="molecule type" value="Genomic_DNA"/>
</dbReference>
<evidence type="ECO:0000313" key="3">
    <source>
        <dbReference type="EMBL" id="GCC49432.1"/>
    </source>
</evidence>
<feature type="signal peptide" evidence="2">
    <location>
        <begin position="1"/>
        <end position="19"/>
    </location>
</feature>
<proteinExistence type="predicted"/>
<feature type="chain" id="PRO_5019335104" description="Secreted protein" evidence="2">
    <location>
        <begin position="20"/>
        <end position="93"/>
    </location>
</feature>
<protein>
    <recommendedName>
        <fullName evidence="5">Secreted protein</fullName>
    </recommendedName>
</protein>
<dbReference type="AlphaFoldDB" id="A0A401U3G0"/>
<evidence type="ECO:0008006" key="5">
    <source>
        <dbReference type="Google" id="ProtNLM"/>
    </source>
</evidence>
<reference evidence="3 4" key="1">
    <citation type="journal article" date="2018" name="Nat. Ecol. Evol.">
        <title>Shark genomes provide insights into elasmobranch evolution and the origin of vertebrates.</title>
        <authorList>
            <person name="Hara Y"/>
            <person name="Yamaguchi K"/>
            <person name="Onimaru K"/>
            <person name="Kadota M"/>
            <person name="Koyanagi M"/>
            <person name="Keeley SD"/>
            <person name="Tatsumi K"/>
            <person name="Tanaka K"/>
            <person name="Motone F"/>
            <person name="Kageyama Y"/>
            <person name="Nozu R"/>
            <person name="Adachi N"/>
            <person name="Nishimura O"/>
            <person name="Nakagawa R"/>
            <person name="Tanegashima C"/>
            <person name="Kiyatake I"/>
            <person name="Matsumoto R"/>
            <person name="Murakumo K"/>
            <person name="Nishida K"/>
            <person name="Terakita A"/>
            <person name="Kuratani S"/>
            <person name="Sato K"/>
            <person name="Hyodo S Kuraku.S."/>
        </authorList>
    </citation>
    <scope>NUCLEOTIDE SEQUENCE [LARGE SCALE GENOMIC DNA]</scope>
</reference>
<organism evidence="3 4">
    <name type="scientific">Chiloscyllium punctatum</name>
    <name type="common">Brownbanded bambooshark</name>
    <name type="synonym">Hemiscyllium punctatum</name>
    <dbReference type="NCBI Taxonomy" id="137246"/>
    <lineage>
        <taxon>Eukaryota</taxon>
        <taxon>Metazoa</taxon>
        <taxon>Chordata</taxon>
        <taxon>Craniata</taxon>
        <taxon>Vertebrata</taxon>
        <taxon>Chondrichthyes</taxon>
        <taxon>Elasmobranchii</taxon>
        <taxon>Galeomorphii</taxon>
        <taxon>Galeoidea</taxon>
        <taxon>Orectolobiformes</taxon>
        <taxon>Hemiscylliidae</taxon>
        <taxon>Chiloscyllium</taxon>
    </lineage>
</organism>
<feature type="non-terminal residue" evidence="3">
    <location>
        <position position="93"/>
    </location>
</feature>